<dbReference type="RefSeq" id="WP_198075012.1">
    <property type="nucleotide sequence ID" value="NZ_JAEDAE010000002.1"/>
</dbReference>
<keyword evidence="6" id="KW-0680">Restriction system</keyword>
<comment type="similarity">
    <text evidence="1">Belongs to the N(4)/N(6)-methyltransferase family.</text>
</comment>
<evidence type="ECO:0000256" key="4">
    <source>
        <dbReference type="ARBA" id="ARBA00022679"/>
    </source>
</evidence>
<organism evidence="10 11">
    <name type="scientific">Hymenobacter negativus</name>
    <dbReference type="NCBI Taxonomy" id="2795026"/>
    <lineage>
        <taxon>Bacteria</taxon>
        <taxon>Pseudomonadati</taxon>
        <taxon>Bacteroidota</taxon>
        <taxon>Cytophagia</taxon>
        <taxon>Cytophagales</taxon>
        <taxon>Hymenobacteraceae</taxon>
        <taxon>Hymenobacter</taxon>
    </lineage>
</organism>
<evidence type="ECO:0000256" key="1">
    <source>
        <dbReference type="ARBA" id="ARBA00006594"/>
    </source>
</evidence>
<comment type="caution">
    <text evidence="10">The sequence shown here is derived from an EMBL/GenBank/DDBJ whole genome shotgun (WGS) entry which is preliminary data.</text>
</comment>
<dbReference type="Pfam" id="PF02384">
    <property type="entry name" value="N6_Mtase"/>
    <property type="match status" value="1"/>
</dbReference>
<evidence type="ECO:0000256" key="6">
    <source>
        <dbReference type="ARBA" id="ARBA00022747"/>
    </source>
</evidence>
<keyword evidence="11" id="KW-1185">Reference proteome</keyword>
<feature type="domain" description="N6 adenine-specific DNA methyltransferase N-terminal" evidence="9">
    <location>
        <begin position="8"/>
        <end position="145"/>
    </location>
</feature>
<dbReference type="InterPro" id="IPR052916">
    <property type="entry name" value="Type-I_RE_MTase_Subunit"/>
</dbReference>
<evidence type="ECO:0000313" key="11">
    <source>
        <dbReference type="Proteomes" id="UP000625631"/>
    </source>
</evidence>
<evidence type="ECO:0000256" key="2">
    <source>
        <dbReference type="ARBA" id="ARBA00011900"/>
    </source>
</evidence>
<accession>A0ABS0Q5L0</accession>
<evidence type="ECO:0000313" key="10">
    <source>
        <dbReference type="EMBL" id="MBH8557910.1"/>
    </source>
</evidence>
<dbReference type="Proteomes" id="UP000625631">
    <property type="component" value="Unassembled WGS sequence"/>
</dbReference>
<comment type="catalytic activity">
    <reaction evidence="7">
        <text>a 2'-deoxyadenosine in DNA + S-adenosyl-L-methionine = an N(6)-methyl-2'-deoxyadenosine in DNA + S-adenosyl-L-homocysteine + H(+)</text>
        <dbReference type="Rhea" id="RHEA:15197"/>
        <dbReference type="Rhea" id="RHEA-COMP:12418"/>
        <dbReference type="Rhea" id="RHEA-COMP:12419"/>
        <dbReference type="ChEBI" id="CHEBI:15378"/>
        <dbReference type="ChEBI" id="CHEBI:57856"/>
        <dbReference type="ChEBI" id="CHEBI:59789"/>
        <dbReference type="ChEBI" id="CHEBI:90615"/>
        <dbReference type="ChEBI" id="CHEBI:90616"/>
        <dbReference type="EC" id="2.1.1.72"/>
    </reaction>
</comment>
<gene>
    <name evidence="10" type="ORF">I7X13_07620</name>
</gene>
<dbReference type="InterPro" id="IPR022749">
    <property type="entry name" value="D12N6_MeTrfase_N"/>
</dbReference>
<dbReference type="GO" id="GO:0032259">
    <property type="term" value="P:methylation"/>
    <property type="evidence" value="ECO:0007669"/>
    <property type="project" value="UniProtKB-KW"/>
</dbReference>
<dbReference type="PANTHER" id="PTHR42998:SF1">
    <property type="entry name" value="TYPE I RESTRICTION ENZYME HINDI METHYLASE SUBUNIT"/>
    <property type="match status" value="1"/>
</dbReference>
<feature type="domain" description="DNA methylase adenine-specific" evidence="8">
    <location>
        <begin position="155"/>
        <end position="441"/>
    </location>
</feature>
<evidence type="ECO:0000256" key="7">
    <source>
        <dbReference type="ARBA" id="ARBA00047942"/>
    </source>
</evidence>
<evidence type="ECO:0000259" key="9">
    <source>
        <dbReference type="Pfam" id="PF12161"/>
    </source>
</evidence>
<dbReference type="Pfam" id="PF12161">
    <property type="entry name" value="HsdM_N"/>
    <property type="match status" value="1"/>
</dbReference>
<dbReference type="PANTHER" id="PTHR42998">
    <property type="entry name" value="TYPE I RESTRICTION ENZYME HINDVIIP M PROTEIN-RELATED"/>
    <property type="match status" value="1"/>
</dbReference>
<dbReference type="PRINTS" id="PR00507">
    <property type="entry name" value="N12N6MTFRASE"/>
</dbReference>
<dbReference type="EMBL" id="JAEDAE010000002">
    <property type="protein sequence ID" value="MBH8557910.1"/>
    <property type="molecule type" value="Genomic_DNA"/>
</dbReference>
<name>A0ABS0Q5L0_9BACT</name>
<dbReference type="InterPro" id="IPR038333">
    <property type="entry name" value="T1MK-like_N_sf"/>
</dbReference>
<dbReference type="InterPro" id="IPR003356">
    <property type="entry name" value="DNA_methylase_A-5"/>
</dbReference>
<keyword evidence="3 10" id="KW-0489">Methyltransferase</keyword>
<protein>
    <recommendedName>
        <fullName evidence="2">site-specific DNA-methyltransferase (adenine-specific)</fullName>
        <ecNumber evidence="2">2.1.1.72</ecNumber>
    </recommendedName>
</protein>
<keyword evidence="4" id="KW-0808">Transferase</keyword>
<evidence type="ECO:0000256" key="5">
    <source>
        <dbReference type="ARBA" id="ARBA00022691"/>
    </source>
</evidence>
<dbReference type="InterPro" id="IPR029063">
    <property type="entry name" value="SAM-dependent_MTases_sf"/>
</dbReference>
<evidence type="ECO:0000259" key="8">
    <source>
        <dbReference type="Pfam" id="PF02384"/>
    </source>
</evidence>
<reference evidence="10 11" key="1">
    <citation type="submission" date="2020-12" db="EMBL/GenBank/DDBJ databases">
        <title>Hymenobacter sp.</title>
        <authorList>
            <person name="Kim M.K."/>
        </authorList>
    </citation>
    <scope>NUCLEOTIDE SEQUENCE [LARGE SCALE GENOMIC DNA]</scope>
    <source>
        <strain evidence="10 11">BT442</strain>
    </source>
</reference>
<sequence>MPRPQTFEEDLWKAADQLRVKSKLKSSEYAAPLLGLFFLRYATNRFEKLRLKAEAQFEEQTGRNLLTREQIYTLLIGYRLPDEAHFDKALVDLPRGTNVQEKVVTAMQAFEDANNVGLTAGQDPLRLPQTAYRNIPDDVLSDIIRTVAKVQAAEGDVFGQIYEYFLGKFALSEGQKGGEFYTPTSVVRLIVEILEPHTGLILDPACGTGGMFVQSAKFVRSHEAKGHLSIYGQEKVRETAELARLNLFVNGLKSDVRNVVTSLADTAYEGDYADTAGKFDFVMANPPFNVDGVGAADVNGHQLFTTYGPKLAEKGKGKTAETYGNANYLWVSLFATALKPTGRAGFVMPNSASDARGAEAEARAKLVDAGMVDVMVTVASNFFYTVTLPVTLWFLDRAKTDETHPRHDQMLMLDARRTYQQVTRKLRVFTEAQQQNLTAVVWLYRGETDNFRALRQRYLAALKAWRDTEITDDAGETPVTYRGMAAQREAYANALVALASRAADWRAGVEMLLSDAAREALLPPYWVEELDALLALTGEALPVDKAGVQALGQRAEALVNFAEKSLRPEKDKTWAGAGLRGLLKRAAEARELLLFVLERCAYFEAQLAWLDGHFPDGEYRDVEGLCYRASRADIAKQQYSLNPGRYVGVALEDDGRTPEEFREFVEAQAADLARLHQEADQLQSELAQDMVILFMDVVREEAAV</sequence>
<keyword evidence="5" id="KW-0949">S-adenosyl-L-methionine</keyword>
<dbReference type="Gene3D" id="3.40.50.150">
    <property type="entry name" value="Vaccinia Virus protein VP39"/>
    <property type="match status" value="1"/>
</dbReference>
<dbReference type="GO" id="GO:0008168">
    <property type="term" value="F:methyltransferase activity"/>
    <property type="evidence" value="ECO:0007669"/>
    <property type="project" value="UniProtKB-KW"/>
</dbReference>
<proteinExistence type="inferred from homology"/>
<dbReference type="SUPFAM" id="SSF53335">
    <property type="entry name" value="S-adenosyl-L-methionine-dependent methyltransferases"/>
    <property type="match status" value="1"/>
</dbReference>
<dbReference type="Gene3D" id="1.20.1260.30">
    <property type="match status" value="1"/>
</dbReference>
<evidence type="ECO:0000256" key="3">
    <source>
        <dbReference type="ARBA" id="ARBA00022603"/>
    </source>
</evidence>
<dbReference type="EC" id="2.1.1.72" evidence="2"/>